<keyword evidence="3 6" id="KW-0812">Transmembrane</keyword>
<reference evidence="8" key="1">
    <citation type="journal article" date="2019" name="Int. J. Syst. Evol. Microbiol.">
        <title>The Global Catalogue of Microorganisms (GCM) 10K type strain sequencing project: providing services to taxonomists for standard genome sequencing and annotation.</title>
        <authorList>
            <consortium name="The Broad Institute Genomics Platform"/>
            <consortium name="The Broad Institute Genome Sequencing Center for Infectious Disease"/>
            <person name="Wu L."/>
            <person name="Ma J."/>
        </authorList>
    </citation>
    <scope>NUCLEOTIDE SEQUENCE [LARGE SCALE GENOMIC DNA]</scope>
    <source>
        <strain evidence="8">JCM 17687</strain>
    </source>
</reference>
<evidence type="ECO:0000256" key="3">
    <source>
        <dbReference type="ARBA" id="ARBA00022692"/>
    </source>
</evidence>
<dbReference type="Proteomes" id="UP001500427">
    <property type="component" value="Unassembled WGS sequence"/>
</dbReference>
<evidence type="ECO:0000256" key="5">
    <source>
        <dbReference type="ARBA" id="ARBA00023136"/>
    </source>
</evidence>
<keyword evidence="4 6" id="KW-1133">Transmembrane helix</keyword>
<evidence type="ECO:0000256" key="1">
    <source>
        <dbReference type="ARBA" id="ARBA00004141"/>
    </source>
</evidence>
<comment type="similarity">
    <text evidence="2">Belongs to the TspO/BZRP family.</text>
</comment>
<name>A0ABP9JI07_9MICO</name>
<dbReference type="InterPro" id="IPR038330">
    <property type="entry name" value="TspO/MBR-related_sf"/>
</dbReference>
<organism evidence="7 8">
    <name type="scientific">Terrabacter aeriphilus</name>
    <dbReference type="NCBI Taxonomy" id="515662"/>
    <lineage>
        <taxon>Bacteria</taxon>
        <taxon>Bacillati</taxon>
        <taxon>Actinomycetota</taxon>
        <taxon>Actinomycetes</taxon>
        <taxon>Micrococcales</taxon>
        <taxon>Intrasporangiaceae</taxon>
        <taxon>Terrabacter</taxon>
    </lineage>
</organism>
<evidence type="ECO:0008006" key="9">
    <source>
        <dbReference type="Google" id="ProtNLM"/>
    </source>
</evidence>
<keyword evidence="5 6" id="KW-0472">Membrane</keyword>
<keyword evidence="8" id="KW-1185">Reference proteome</keyword>
<comment type="caution">
    <text evidence="7">The sequence shown here is derived from an EMBL/GenBank/DDBJ whole genome shotgun (WGS) entry which is preliminary data.</text>
</comment>
<feature type="transmembrane region" description="Helical" evidence="6">
    <location>
        <begin position="192"/>
        <end position="210"/>
    </location>
</feature>
<dbReference type="RefSeq" id="WP_345508194.1">
    <property type="nucleotide sequence ID" value="NZ_BAABIW010000018.1"/>
</dbReference>
<dbReference type="Pfam" id="PF03073">
    <property type="entry name" value="TspO_MBR"/>
    <property type="match status" value="1"/>
</dbReference>
<dbReference type="EMBL" id="BAABIW010000018">
    <property type="protein sequence ID" value="GAA5031005.1"/>
    <property type="molecule type" value="Genomic_DNA"/>
</dbReference>
<feature type="transmembrane region" description="Helical" evidence="6">
    <location>
        <begin position="63"/>
        <end position="86"/>
    </location>
</feature>
<dbReference type="InterPro" id="IPR004307">
    <property type="entry name" value="TspO_MBR"/>
</dbReference>
<accession>A0ABP9JI07</accession>
<feature type="transmembrane region" description="Helical" evidence="6">
    <location>
        <begin position="242"/>
        <end position="260"/>
    </location>
</feature>
<evidence type="ECO:0000256" key="2">
    <source>
        <dbReference type="ARBA" id="ARBA00007524"/>
    </source>
</evidence>
<feature type="transmembrane region" description="Helical" evidence="6">
    <location>
        <begin position="21"/>
        <end position="43"/>
    </location>
</feature>
<evidence type="ECO:0000256" key="4">
    <source>
        <dbReference type="ARBA" id="ARBA00022989"/>
    </source>
</evidence>
<feature type="transmembrane region" description="Helical" evidence="6">
    <location>
        <begin position="98"/>
        <end position="115"/>
    </location>
</feature>
<sequence length="271" mass="27670">MTAATPTAHATLTTTDQARRVVVVAAEIFCVVGTLFGIGVLGTRVEEAAGGALAATATLIAPAGPAFSIWSVIYLGLLAYAVWQALPANAVRERVRRTGWLAAASMVLNAAWLLVTQQGWIWASVVVIVALALTLGVLLRRLTAQPASSTVERVVVDATFGLYLGWVAVATCANVTAALVDSGVDLGSVGNQVAAVVVVAVAAVLGVVFAQQLGGRWTVAAAMAWGLAWIAVGRLGDEPRSVATGLAAVVAVVVVLAAAARWRGRAALRAA</sequence>
<feature type="transmembrane region" description="Helical" evidence="6">
    <location>
        <begin position="121"/>
        <end position="139"/>
    </location>
</feature>
<evidence type="ECO:0000313" key="7">
    <source>
        <dbReference type="EMBL" id="GAA5031005.1"/>
    </source>
</evidence>
<dbReference type="PANTHER" id="PTHR33802">
    <property type="entry name" value="SI:CH211-161H7.5-RELATED"/>
    <property type="match status" value="1"/>
</dbReference>
<evidence type="ECO:0000313" key="8">
    <source>
        <dbReference type="Proteomes" id="UP001500427"/>
    </source>
</evidence>
<evidence type="ECO:0000256" key="6">
    <source>
        <dbReference type="SAM" id="Phobius"/>
    </source>
</evidence>
<gene>
    <name evidence="7" type="ORF">GCM10023258_28800</name>
</gene>
<comment type="subcellular location">
    <subcellularLocation>
        <location evidence="1">Membrane</location>
        <topology evidence="1">Multi-pass membrane protein</topology>
    </subcellularLocation>
</comment>
<protein>
    <recommendedName>
        <fullName evidence="9">Tryptophan-rich sensory protein</fullName>
    </recommendedName>
</protein>
<dbReference type="PANTHER" id="PTHR33802:SF1">
    <property type="entry name" value="XK-RELATED PROTEIN"/>
    <property type="match status" value="1"/>
</dbReference>
<feature type="transmembrane region" description="Helical" evidence="6">
    <location>
        <begin position="160"/>
        <end position="180"/>
    </location>
</feature>
<dbReference type="Gene3D" id="1.20.1260.100">
    <property type="entry name" value="TspO/MBR protein"/>
    <property type="match status" value="1"/>
</dbReference>
<feature type="transmembrane region" description="Helical" evidence="6">
    <location>
        <begin position="217"/>
        <end position="236"/>
    </location>
</feature>
<proteinExistence type="inferred from homology"/>